<evidence type="ECO:0000313" key="8">
    <source>
        <dbReference type="EMBL" id="KPL79046.1"/>
    </source>
</evidence>
<evidence type="ECO:0000256" key="2">
    <source>
        <dbReference type="ARBA" id="ARBA00007362"/>
    </source>
</evidence>
<proteinExistence type="inferred from homology"/>
<dbReference type="InterPro" id="IPR037185">
    <property type="entry name" value="EmrE-like"/>
</dbReference>
<evidence type="ECO:0000313" key="9">
    <source>
        <dbReference type="Proteomes" id="UP000050417"/>
    </source>
</evidence>
<dbReference type="GO" id="GO:0016020">
    <property type="term" value="C:membrane"/>
    <property type="evidence" value="ECO:0007669"/>
    <property type="project" value="UniProtKB-SubCell"/>
</dbReference>
<keyword evidence="9" id="KW-1185">Reference proteome</keyword>
<feature type="transmembrane region" description="Helical" evidence="6">
    <location>
        <begin position="124"/>
        <end position="143"/>
    </location>
</feature>
<keyword evidence="3 6" id="KW-0812">Transmembrane</keyword>
<dbReference type="EMBL" id="LGCL01000015">
    <property type="protein sequence ID" value="KPL79046.1"/>
    <property type="molecule type" value="Genomic_DNA"/>
</dbReference>
<dbReference type="Proteomes" id="UP000050417">
    <property type="component" value="Unassembled WGS sequence"/>
</dbReference>
<feature type="transmembrane region" description="Helical" evidence="6">
    <location>
        <begin position="35"/>
        <end position="56"/>
    </location>
</feature>
<dbReference type="AlphaFoldDB" id="A0A0P6XQI7"/>
<feature type="domain" description="EamA" evidence="7">
    <location>
        <begin position="157"/>
        <end position="293"/>
    </location>
</feature>
<dbReference type="InterPro" id="IPR000620">
    <property type="entry name" value="EamA_dom"/>
</dbReference>
<feature type="transmembrane region" description="Helical" evidence="6">
    <location>
        <begin position="68"/>
        <end position="90"/>
    </location>
</feature>
<dbReference type="OrthoDB" id="510638at2"/>
<dbReference type="InterPro" id="IPR050638">
    <property type="entry name" value="AA-Vitamin_Transporters"/>
</dbReference>
<evidence type="ECO:0000259" key="7">
    <source>
        <dbReference type="Pfam" id="PF00892"/>
    </source>
</evidence>
<feature type="transmembrane region" description="Helical" evidence="6">
    <location>
        <begin position="158"/>
        <end position="177"/>
    </location>
</feature>
<feature type="transmembrane region" description="Helical" evidence="6">
    <location>
        <begin position="189"/>
        <end position="212"/>
    </location>
</feature>
<comment type="caution">
    <text evidence="8">The sequence shown here is derived from an EMBL/GenBank/DDBJ whole genome shotgun (WGS) entry which is preliminary data.</text>
</comment>
<comment type="similarity">
    <text evidence="2">Belongs to the EamA transporter family.</text>
</comment>
<gene>
    <name evidence="8" type="ORF">ADN00_03940</name>
</gene>
<organism evidence="8 9">
    <name type="scientific">Ornatilinea apprima</name>
    <dbReference type="NCBI Taxonomy" id="1134406"/>
    <lineage>
        <taxon>Bacteria</taxon>
        <taxon>Bacillati</taxon>
        <taxon>Chloroflexota</taxon>
        <taxon>Anaerolineae</taxon>
        <taxon>Anaerolineales</taxon>
        <taxon>Anaerolineaceae</taxon>
        <taxon>Ornatilinea</taxon>
    </lineage>
</organism>
<feature type="transmembrane region" description="Helical" evidence="6">
    <location>
        <begin position="224"/>
        <end position="242"/>
    </location>
</feature>
<dbReference type="PATRIC" id="fig|1134406.4.peg.143"/>
<dbReference type="Pfam" id="PF00892">
    <property type="entry name" value="EamA"/>
    <property type="match status" value="2"/>
</dbReference>
<evidence type="ECO:0000256" key="5">
    <source>
        <dbReference type="ARBA" id="ARBA00023136"/>
    </source>
</evidence>
<evidence type="ECO:0000256" key="1">
    <source>
        <dbReference type="ARBA" id="ARBA00004141"/>
    </source>
</evidence>
<dbReference type="PANTHER" id="PTHR32322:SF2">
    <property type="entry name" value="EAMA DOMAIN-CONTAINING PROTEIN"/>
    <property type="match status" value="1"/>
</dbReference>
<evidence type="ECO:0000256" key="6">
    <source>
        <dbReference type="SAM" id="Phobius"/>
    </source>
</evidence>
<dbReference type="SUPFAM" id="SSF103481">
    <property type="entry name" value="Multidrug resistance efflux transporter EmrE"/>
    <property type="match status" value="2"/>
</dbReference>
<comment type="subcellular location">
    <subcellularLocation>
        <location evidence="1">Membrane</location>
        <topology evidence="1">Multi-pass membrane protein</topology>
    </subcellularLocation>
</comment>
<accession>A0A0P6XQI7</accession>
<protein>
    <recommendedName>
        <fullName evidence="7">EamA domain-containing protein</fullName>
    </recommendedName>
</protein>
<feature type="domain" description="EamA" evidence="7">
    <location>
        <begin position="8"/>
        <end position="141"/>
    </location>
</feature>
<evidence type="ECO:0000256" key="4">
    <source>
        <dbReference type="ARBA" id="ARBA00022989"/>
    </source>
</evidence>
<sequence length="307" mass="32872">MKRFKTAMIPVFLLAVLLGSNTVIARAAMQSVSPYALNAARVSLTALIYLISFALIPGWRWPRDLSVWLQAGLWGIFGFALPLTAFMHVLTYFSSGVTSLFGTLSPVVVAILAHFLLQDERLTLLKIAGSLIAFGGVAIILFSGETGLGGLVQADPRGYLWAAVGVLSGSGSVVYSRRFLSNMESIQATGIRTVVAAPILIAVAIFTGNFQFQPLLHGGNLLGLIYLASIGTFVIFILEFHVIQSFGAGPASQMNYLLPPIATGLGVLFLGEQISLVFVTGMLVIFIGLFLVNYTPRPQPTPDPQIP</sequence>
<feature type="transmembrane region" description="Helical" evidence="6">
    <location>
        <begin position="96"/>
        <end position="117"/>
    </location>
</feature>
<reference evidence="8 9" key="1">
    <citation type="submission" date="2015-07" db="EMBL/GenBank/DDBJ databases">
        <title>Genome sequence of Ornatilinea apprima DSM 23815.</title>
        <authorList>
            <person name="Hemp J."/>
            <person name="Ward L.M."/>
            <person name="Pace L.A."/>
            <person name="Fischer W.W."/>
        </authorList>
    </citation>
    <scope>NUCLEOTIDE SEQUENCE [LARGE SCALE GENOMIC DNA]</scope>
    <source>
        <strain evidence="8 9">P3M-1</strain>
    </source>
</reference>
<evidence type="ECO:0000256" key="3">
    <source>
        <dbReference type="ARBA" id="ARBA00022692"/>
    </source>
</evidence>
<keyword evidence="4 6" id="KW-1133">Transmembrane helix</keyword>
<name>A0A0P6XQI7_9CHLR</name>
<keyword evidence="5 6" id="KW-0472">Membrane</keyword>
<dbReference type="RefSeq" id="WP_075061662.1">
    <property type="nucleotide sequence ID" value="NZ_LGCL01000015.1"/>
</dbReference>
<dbReference type="PANTHER" id="PTHR32322">
    <property type="entry name" value="INNER MEMBRANE TRANSPORTER"/>
    <property type="match status" value="1"/>
</dbReference>